<feature type="region of interest" description="Disordered" evidence="10">
    <location>
        <begin position="506"/>
        <end position="531"/>
    </location>
</feature>
<dbReference type="InterPro" id="IPR031468">
    <property type="entry name" value="SMP_LBD"/>
</dbReference>
<dbReference type="PROSITE" id="PS51847">
    <property type="entry name" value="SMP"/>
    <property type="match status" value="1"/>
</dbReference>
<evidence type="ECO:0000259" key="11">
    <source>
        <dbReference type="PROSITE" id="PS51847"/>
    </source>
</evidence>
<evidence type="ECO:0000313" key="13">
    <source>
        <dbReference type="Proteomes" id="UP001050691"/>
    </source>
</evidence>
<dbReference type="GO" id="GO:1990456">
    <property type="term" value="P:mitochondrion-endoplasmic reticulum membrane tethering"/>
    <property type="evidence" value="ECO:0007669"/>
    <property type="project" value="TreeGrafter"/>
</dbReference>
<protein>
    <recommendedName>
        <fullName evidence="11">SMP-LTD domain-containing protein</fullName>
    </recommendedName>
</protein>
<evidence type="ECO:0000256" key="3">
    <source>
        <dbReference type="ARBA" id="ARBA00022452"/>
    </source>
</evidence>
<evidence type="ECO:0000256" key="4">
    <source>
        <dbReference type="ARBA" id="ARBA00022692"/>
    </source>
</evidence>
<evidence type="ECO:0000256" key="1">
    <source>
        <dbReference type="ARBA" id="ARBA00004370"/>
    </source>
</evidence>
<evidence type="ECO:0000256" key="10">
    <source>
        <dbReference type="SAM" id="MobiDB-lite"/>
    </source>
</evidence>
<feature type="region of interest" description="Disordered" evidence="10">
    <location>
        <begin position="603"/>
        <end position="650"/>
    </location>
</feature>
<reference evidence="12" key="1">
    <citation type="submission" date="2021-10" db="EMBL/GenBank/DDBJ databases">
        <title>De novo Genome Assembly of Clathrus columnatus (Basidiomycota, Fungi) Using Illumina and Nanopore Sequence Data.</title>
        <authorList>
            <person name="Ogiso-Tanaka E."/>
            <person name="Itagaki H."/>
            <person name="Hosoya T."/>
            <person name="Hosaka K."/>
        </authorList>
    </citation>
    <scope>NUCLEOTIDE SEQUENCE</scope>
    <source>
        <strain evidence="12">MO-923</strain>
    </source>
</reference>
<feature type="compositionally biased region" description="Polar residues" evidence="10">
    <location>
        <begin position="386"/>
        <end position="399"/>
    </location>
</feature>
<dbReference type="EMBL" id="BPWL01000002">
    <property type="protein sequence ID" value="GJJ07279.1"/>
    <property type="molecule type" value="Genomic_DNA"/>
</dbReference>
<evidence type="ECO:0000256" key="2">
    <source>
        <dbReference type="ARBA" id="ARBA00022448"/>
    </source>
</evidence>
<dbReference type="Proteomes" id="UP001050691">
    <property type="component" value="Unassembled WGS sequence"/>
</dbReference>
<comment type="subcellular location">
    <subcellularLocation>
        <location evidence="1">Membrane</location>
    </subcellularLocation>
</comment>
<feature type="compositionally biased region" description="Low complexity" evidence="10">
    <location>
        <begin position="243"/>
        <end position="258"/>
    </location>
</feature>
<keyword evidence="9" id="KW-0472">Membrane</keyword>
<dbReference type="GO" id="GO:0015914">
    <property type="term" value="P:phospholipid transport"/>
    <property type="evidence" value="ECO:0007669"/>
    <property type="project" value="TreeGrafter"/>
</dbReference>
<evidence type="ECO:0000256" key="8">
    <source>
        <dbReference type="ARBA" id="ARBA00023128"/>
    </source>
</evidence>
<feature type="domain" description="SMP-LTD" evidence="11">
    <location>
        <begin position="2"/>
        <end position="199"/>
    </location>
</feature>
<evidence type="ECO:0000256" key="9">
    <source>
        <dbReference type="ARBA" id="ARBA00023136"/>
    </source>
</evidence>
<comment type="caution">
    <text evidence="12">The sequence shown here is derived from an EMBL/GenBank/DDBJ whole genome shotgun (WGS) entry which is preliminary data.</text>
</comment>
<keyword evidence="8" id="KW-0496">Mitochondrion</keyword>
<keyword evidence="2" id="KW-0813">Transport</keyword>
<dbReference type="AlphaFoldDB" id="A0AAV5A1W3"/>
<organism evidence="12 13">
    <name type="scientific">Clathrus columnatus</name>
    <dbReference type="NCBI Taxonomy" id="1419009"/>
    <lineage>
        <taxon>Eukaryota</taxon>
        <taxon>Fungi</taxon>
        <taxon>Dikarya</taxon>
        <taxon>Basidiomycota</taxon>
        <taxon>Agaricomycotina</taxon>
        <taxon>Agaricomycetes</taxon>
        <taxon>Phallomycetidae</taxon>
        <taxon>Phallales</taxon>
        <taxon>Clathraceae</taxon>
        <taxon>Clathrus</taxon>
    </lineage>
</organism>
<keyword evidence="3" id="KW-1134">Transmembrane beta strand</keyword>
<evidence type="ECO:0000256" key="6">
    <source>
        <dbReference type="ARBA" id="ARBA00023055"/>
    </source>
</evidence>
<keyword evidence="7" id="KW-0446">Lipid-binding</keyword>
<dbReference type="InterPro" id="IPR058825">
    <property type="entry name" value="MDM34_N"/>
</dbReference>
<proteinExistence type="predicted"/>
<evidence type="ECO:0000256" key="7">
    <source>
        <dbReference type="ARBA" id="ARBA00023121"/>
    </source>
</evidence>
<dbReference type="PANTHER" id="PTHR28185:SF1">
    <property type="entry name" value="MITOCHONDRIAL DISTRIBUTION AND MORPHOLOGY PROTEIN 34"/>
    <property type="match status" value="1"/>
</dbReference>
<dbReference type="Pfam" id="PF26545">
    <property type="entry name" value="Mdm34_N"/>
    <property type="match status" value="2"/>
</dbReference>
<keyword evidence="5" id="KW-1000">Mitochondrion outer membrane</keyword>
<feature type="compositionally biased region" description="Basic residues" evidence="10">
    <location>
        <begin position="641"/>
        <end position="650"/>
    </location>
</feature>
<gene>
    <name evidence="12" type="ORF">Clacol_001479</name>
</gene>
<dbReference type="PANTHER" id="PTHR28185">
    <property type="entry name" value="MITOCHONDRIAL DISTRIBUTION AND MORPHOLOGY PROTEIN 34"/>
    <property type="match status" value="1"/>
</dbReference>
<sequence>MLSFTFKWPQFSEDFLRDARAMLEAALNKGSKPPVIADKIEVVELEMGSQPPELDIREIGELTLEQFRGIFRLSYAGDAHIVLRTKVQVIRKLLPRDALLLMAIFSFLQGESLKSQKNGHPRLKWIWGNACSPSTTSCPHASTFVSFHIEWICGPSRIKTKGTFDSIAVIQKYIQREIEGQLREMFREDLPGIIHRLSQRWIAGRTRIDTPYLTKQRIKIVSEHADASSYPFLVDERILPSYPSNSSTSHTASELSSRSLDKQDQDSSRTDFTTSVNDYPVTFPHLEDSDVPYGLRLDDLPSRSSYSGFKKLFAPSKGLRDLTEESNEDGVEWQESSTLEALDTVSWDETSSLRSSTPSEDIAEFETLPAIGGGMVTRPRIYYSQSGRLSHSASTSRGSPRTGRGTLPPSLSRNAEATFPGNNTIRPQGAGSLLNTEPADVLAQKRKDFLDKFARLHFNASSENVSASGSEMYDGRSTYTDIASPIELQEDSHYHKLNLLQNPTIRPRSFSTSTRRSDNINVGSPPKFISITDNDGKNHIVLRPGMSGSISHLSSLSHSNHTMSPFTRSFEHFTVRSVPHKPPHSTTGQPMKARRRRIYRLKTAEVPAVNEEEQRTNSPSPPSDFEASDIEHYFQNPPFSVRRRPSYQEL</sequence>
<keyword evidence="6" id="KW-0445">Lipid transport</keyword>
<feature type="region of interest" description="Disordered" evidence="10">
    <location>
        <begin position="243"/>
        <end position="275"/>
    </location>
</feature>
<dbReference type="GO" id="GO:0008289">
    <property type="term" value="F:lipid binding"/>
    <property type="evidence" value="ECO:0007669"/>
    <property type="project" value="UniProtKB-KW"/>
</dbReference>
<feature type="compositionally biased region" description="Basic and acidic residues" evidence="10">
    <location>
        <begin position="259"/>
        <end position="269"/>
    </location>
</feature>
<name>A0AAV5A1W3_9AGAM</name>
<feature type="compositionally biased region" description="Polar residues" evidence="10">
    <location>
        <begin position="409"/>
        <end position="426"/>
    </location>
</feature>
<dbReference type="CDD" id="cd21673">
    <property type="entry name" value="SMP_Mdm34"/>
    <property type="match status" value="1"/>
</dbReference>
<dbReference type="InterPro" id="IPR027536">
    <property type="entry name" value="MDM34"/>
</dbReference>
<accession>A0AAV5A1W3</accession>
<evidence type="ECO:0000313" key="12">
    <source>
        <dbReference type="EMBL" id="GJJ07279.1"/>
    </source>
</evidence>
<keyword evidence="13" id="KW-1185">Reference proteome</keyword>
<dbReference type="GO" id="GO:0007005">
    <property type="term" value="P:mitochondrion organization"/>
    <property type="evidence" value="ECO:0007669"/>
    <property type="project" value="InterPro"/>
</dbReference>
<keyword evidence="4" id="KW-0812">Transmembrane</keyword>
<dbReference type="GO" id="GO:0032865">
    <property type="term" value="C:ERMES complex"/>
    <property type="evidence" value="ECO:0007669"/>
    <property type="project" value="InterPro"/>
</dbReference>
<evidence type="ECO:0000256" key="5">
    <source>
        <dbReference type="ARBA" id="ARBA00022787"/>
    </source>
</evidence>
<feature type="region of interest" description="Disordered" evidence="10">
    <location>
        <begin position="386"/>
        <end position="433"/>
    </location>
</feature>